<dbReference type="CDD" id="cd17997">
    <property type="entry name" value="DEXHc_SMARCA1_SMARCA5"/>
    <property type="match status" value="1"/>
</dbReference>
<dbReference type="PANTHER" id="PTHR45623">
    <property type="entry name" value="CHROMODOMAIN-HELICASE-DNA-BINDING PROTEIN 3-RELATED-RELATED"/>
    <property type="match status" value="1"/>
</dbReference>
<evidence type="ECO:0000259" key="10">
    <source>
        <dbReference type="PROSITE" id="PS51192"/>
    </source>
</evidence>
<dbReference type="InterPro" id="IPR017884">
    <property type="entry name" value="SANT_dom"/>
</dbReference>
<proteinExistence type="inferred from homology"/>
<feature type="compositionally biased region" description="Basic and acidic residues" evidence="9">
    <location>
        <begin position="1048"/>
        <end position="1061"/>
    </location>
</feature>
<keyword evidence="3" id="KW-0677">Repeat</keyword>
<dbReference type="GO" id="GO:0016887">
    <property type="term" value="F:ATP hydrolysis activity"/>
    <property type="evidence" value="ECO:0007669"/>
    <property type="project" value="TreeGrafter"/>
</dbReference>
<evidence type="ECO:0000256" key="4">
    <source>
        <dbReference type="ARBA" id="ARBA00022741"/>
    </source>
</evidence>
<protein>
    <submittedName>
        <fullName evidence="13">Uncharacterized protein</fullName>
    </submittedName>
</protein>
<dbReference type="InterPro" id="IPR001650">
    <property type="entry name" value="Helicase_C-like"/>
</dbReference>
<evidence type="ECO:0000259" key="11">
    <source>
        <dbReference type="PROSITE" id="PS51194"/>
    </source>
</evidence>
<comment type="similarity">
    <text evidence="2">Belongs to the SNF2/RAD54 helicase family. ISWI subfamily.</text>
</comment>
<dbReference type="GO" id="GO:0005634">
    <property type="term" value="C:nucleus"/>
    <property type="evidence" value="ECO:0007669"/>
    <property type="project" value="UniProtKB-SubCell"/>
</dbReference>
<dbReference type="EMBL" id="CADEPM010000003">
    <property type="protein sequence ID" value="CAB3403686.1"/>
    <property type="molecule type" value="Genomic_DNA"/>
</dbReference>
<dbReference type="InterPro" id="IPR027417">
    <property type="entry name" value="P-loop_NTPase"/>
</dbReference>
<feature type="region of interest" description="Disordered" evidence="9">
    <location>
        <begin position="1"/>
        <end position="104"/>
    </location>
</feature>
<dbReference type="PROSITE" id="PS51293">
    <property type="entry name" value="SANT"/>
    <property type="match status" value="1"/>
</dbReference>
<name>A0A8S1EVY3_9PELO</name>
<dbReference type="FunFam" id="3.40.50.10810:FF:000101">
    <property type="entry name" value="SWI/SNF-related, matrix-associated, actin-dependent regulator of"/>
    <property type="match status" value="1"/>
</dbReference>
<dbReference type="Gene3D" id="1.10.10.60">
    <property type="entry name" value="Homeodomain-like"/>
    <property type="match status" value="2"/>
</dbReference>
<sequence length="1072" mass="124554">MSEKNVEVDAEQLENKEIDEPMEVSEPATKKNDDSDNETEKSSSTKVKHEEEEYDRIEEEDDKNQEDSDGNNENEGESDREFEENDDEKEEEKPSEKPKLLDPTLGMDSFKRFELLLAKTENFSHCLSTGDAAKSGPAPGTKKRGRAKKEVGPEGDHRHRKTEKEEDEEMVAEATKDDSITIFDSTPFYIKNGQMRDYQIRGLNWLVSLQHNGINGILADEMGLGKTLQTISLLGYMKHYKNMGSPHLVIVPKSTLRNWANEFEKWCPSMRVCSLIGDETARNQVIREVIYPQHFDVCCTTYEMMLKTKTQLRKLHWKYIVIDEAHRIKNEKSKLSETVRELKSKNRLLITGTPLQNNLHELWALLNFLLPDIFTSSDDFDSWFSNESMSGNQDLIKRLHKVLQPFLLRRIKSDVEKSLLPKKEVKVYVGLSKMQREWYTKVLLKDIDVINGAGKVEKVRLMNILMHLRKCVNHPYLFDGAEPGPPYTTDQHLVDNSGKMVVLDKLLKKLKEQGSRVLIFSQFSRMLDLLEDYCWWRKFEYCRLDGSTPHEERQQAIDAYNAPNSSKFIFMLTTRAGGLGINLATADAVIIYDSDWNPQSDLQAMDRAHRIGQKKQVRVFRLITENTVDERIIEKAEMKLKLDNIVIQQGRMAEAQKTLGKDDMISMIRHGAEQVFAAKDSTISDDDIDTILQKAEVKTAELNEKLSTLEENSLRTMTFDTNQHTKKDYTVYNFEGENYKEKQHDGMGHFWIEPPKRERKANYQVDLYYKEAMRVGNPVEKQSKAPRPKLPQVYDFQFYPKRLMELLDREVYYFRKSIGYKAEKPNGCPPKEAEKRQQDEQKLINNAKPLTEAEQEEKAQLLTQGVTDWSKREFQAFVRGNEKYGRNDYENIAKEMDRPVSEIQNYAKIFWKRFNELQDSEKILSQIEKGEARIQRRHAVKKALDAKIAKYKAPFHQLRISYGTNKGKTYTEEEDRFLVCETHRLGFDKENVYEEVRQSVRNAPQFRFDWFLKSRTAVELQRRCNTLITLIEKEMGDLSDVKPSNNGADKKRAGDKSKDTPKSTPAKKTRAK</sequence>
<dbReference type="Gene3D" id="1.20.5.1190">
    <property type="entry name" value="iswi atpase"/>
    <property type="match status" value="1"/>
</dbReference>
<dbReference type="SUPFAM" id="SSF46689">
    <property type="entry name" value="Homeodomain-like"/>
    <property type="match status" value="2"/>
</dbReference>
<dbReference type="GO" id="GO:0045944">
    <property type="term" value="P:positive regulation of transcription by RNA polymerase II"/>
    <property type="evidence" value="ECO:0007669"/>
    <property type="project" value="UniProtKB-ARBA"/>
</dbReference>
<feature type="compositionally biased region" description="Basic and acidic residues" evidence="9">
    <location>
        <begin position="91"/>
        <end position="100"/>
    </location>
</feature>
<evidence type="ECO:0000256" key="9">
    <source>
        <dbReference type="SAM" id="MobiDB-lite"/>
    </source>
</evidence>
<evidence type="ECO:0000256" key="3">
    <source>
        <dbReference type="ARBA" id="ARBA00022737"/>
    </source>
</evidence>
<dbReference type="InterPro" id="IPR000330">
    <property type="entry name" value="SNF2_N"/>
</dbReference>
<dbReference type="PROSITE" id="PS51192">
    <property type="entry name" value="HELICASE_ATP_BIND_1"/>
    <property type="match status" value="1"/>
</dbReference>
<evidence type="ECO:0000313" key="13">
    <source>
        <dbReference type="EMBL" id="CAB3403686.1"/>
    </source>
</evidence>
<dbReference type="SMART" id="SM00487">
    <property type="entry name" value="DEXDc"/>
    <property type="match status" value="1"/>
</dbReference>
<evidence type="ECO:0000256" key="2">
    <source>
        <dbReference type="ARBA" id="ARBA00009687"/>
    </source>
</evidence>
<feature type="domain" description="SANT" evidence="12">
    <location>
        <begin position="864"/>
        <end position="915"/>
    </location>
</feature>
<dbReference type="Pfam" id="PF09110">
    <property type="entry name" value="HAND"/>
    <property type="match status" value="1"/>
</dbReference>
<evidence type="ECO:0000256" key="6">
    <source>
        <dbReference type="ARBA" id="ARBA00022840"/>
    </source>
</evidence>
<dbReference type="GO" id="GO:0042393">
    <property type="term" value="F:histone binding"/>
    <property type="evidence" value="ECO:0007669"/>
    <property type="project" value="TreeGrafter"/>
</dbReference>
<keyword evidence="4" id="KW-0547">Nucleotide-binding</keyword>
<feature type="compositionally biased region" description="Acidic residues" evidence="9">
    <location>
        <begin position="52"/>
        <end position="90"/>
    </location>
</feature>
<evidence type="ECO:0000256" key="8">
    <source>
        <dbReference type="ARBA" id="ARBA00023242"/>
    </source>
</evidence>
<evidence type="ECO:0000256" key="1">
    <source>
        <dbReference type="ARBA" id="ARBA00004123"/>
    </source>
</evidence>
<dbReference type="InterPro" id="IPR036306">
    <property type="entry name" value="ISWI_HAND-dom_sf"/>
</dbReference>
<evidence type="ECO:0000259" key="12">
    <source>
        <dbReference type="PROSITE" id="PS51293"/>
    </source>
</evidence>
<dbReference type="InterPro" id="IPR001005">
    <property type="entry name" value="SANT/Myb"/>
</dbReference>
<keyword evidence="8" id="KW-0539">Nucleus</keyword>
<dbReference type="GO" id="GO:0034728">
    <property type="term" value="P:nucleosome organization"/>
    <property type="evidence" value="ECO:0007669"/>
    <property type="project" value="TreeGrafter"/>
</dbReference>
<dbReference type="InterPro" id="IPR009057">
    <property type="entry name" value="Homeodomain-like_sf"/>
</dbReference>
<dbReference type="Gene3D" id="3.40.50.300">
    <property type="entry name" value="P-loop containing nucleotide triphosphate hydrolases"/>
    <property type="match status" value="1"/>
</dbReference>
<dbReference type="FunFam" id="3.40.50.300:FF:000082">
    <property type="entry name" value="ISWI chromatin remodeling complex ATPase ISW1"/>
    <property type="match status" value="1"/>
</dbReference>
<dbReference type="Gene3D" id="3.40.50.10810">
    <property type="entry name" value="Tandem AAA-ATPase domain"/>
    <property type="match status" value="1"/>
</dbReference>
<evidence type="ECO:0000256" key="5">
    <source>
        <dbReference type="ARBA" id="ARBA00022801"/>
    </source>
</evidence>
<dbReference type="SMART" id="SM00490">
    <property type="entry name" value="HELICc"/>
    <property type="match status" value="1"/>
</dbReference>
<feature type="compositionally biased region" description="Basic and acidic residues" evidence="9">
    <location>
        <begin position="1"/>
        <end position="19"/>
    </location>
</feature>
<dbReference type="FunFam" id="1.20.5.1190:FF:000002">
    <property type="entry name" value="SWI/SNF-related matrix-associated actin-dependent regulator of chromatin subfamily A member"/>
    <property type="match status" value="1"/>
</dbReference>
<dbReference type="Gene3D" id="1.10.1040.30">
    <property type="entry name" value="ISWI, HAND domain"/>
    <property type="match status" value="1"/>
</dbReference>
<dbReference type="SUPFAM" id="SSF101224">
    <property type="entry name" value="HAND domain of the nucleosome remodeling ATPase ISWI"/>
    <property type="match status" value="1"/>
</dbReference>
<dbReference type="FunFam" id="1.10.10.60:FF:000049">
    <property type="entry name" value="SWI/SNF-related matrix-associated actin-dependent regulator of chromatin subfamily A member"/>
    <property type="match status" value="1"/>
</dbReference>
<dbReference type="Proteomes" id="UP000494206">
    <property type="component" value="Unassembled WGS sequence"/>
</dbReference>
<dbReference type="PROSITE" id="PS51194">
    <property type="entry name" value="HELICASE_CTER"/>
    <property type="match status" value="1"/>
</dbReference>
<dbReference type="InterPro" id="IPR015195">
    <property type="entry name" value="SLIDE"/>
</dbReference>
<comment type="subcellular location">
    <subcellularLocation>
        <location evidence="1">Nucleus</location>
    </subcellularLocation>
</comment>
<dbReference type="Pfam" id="PF00271">
    <property type="entry name" value="Helicase_C"/>
    <property type="match status" value="1"/>
</dbReference>
<feature type="region of interest" description="Disordered" evidence="9">
    <location>
        <begin position="1038"/>
        <end position="1072"/>
    </location>
</feature>
<reference evidence="13 14" key="1">
    <citation type="submission" date="2020-04" db="EMBL/GenBank/DDBJ databases">
        <authorList>
            <person name="Laetsch R D."/>
            <person name="Stevens L."/>
            <person name="Kumar S."/>
            <person name="Blaxter L. M."/>
        </authorList>
    </citation>
    <scope>NUCLEOTIDE SEQUENCE [LARGE SCALE GENOMIC DNA]</scope>
</reference>
<dbReference type="OrthoDB" id="5857104at2759"/>
<dbReference type="GO" id="GO:0000785">
    <property type="term" value="C:chromatin"/>
    <property type="evidence" value="ECO:0007669"/>
    <property type="project" value="TreeGrafter"/>
</dbReference>
<dbReference type="GO" id="GO:0031491">
    <property type="term" value="F:nucleosome binding"/>
    <property type="evidence" value="ECO:0007669"/>
    <property type="project" value="InterPro"/>
</dbReference>
<keyword evidence="6" id="KW-0067">ATP-binding</keyword>
<feature type="domain" description="Helicase ATP-binding" evidence="10">
    <location>
        <begin position="207"/>
        <end position="372"/>
    </location>
</feature>
<dbReference type="CDD" id="cd00167">
    <property type="entry name" value="SANT"/>
    <property type="match status" value="1"/>
</dbReference>
<dbReference type="GO" id="GO:0003677">
    <property type="term" value="F:DNA binding"/>
    <property type="evidence" value="ECO:0007669"/>
    <property type="project" value="InterPro"/>
</dbReference>
<feature type="region of interest" description="Disordered" evidence="9">
    <location>
        <begin position="127"/>
        <end position="173"/>
    </location>
</feature>
<dbReference type="GO" id="GO:0140658">
    <property type="term" value="F:ATP-dependent chromatin remodeler activity"/>
    <property type="evidence" value="ECO:0007669"/>
    <property type="project" value="TreeGrafter"/>
</dbReference>
<dbReference type="AlphaFoldDB" id="A0A8S1EVY3"/>
<dbReference type="SUPFAM" id="SSF52540">
    <property type="entry name" value="P-loop containing nucleoside triphosphate hydrolases"/>
    <property type="match status" value="2"/>
</dbReference>
<comment type="caution">
    <text evidence="13">The sequence shown here is derived from an EMBL/GenBank/DDBJ whole genome shotgun (WGS) entry which is preliminary data.</text>
</comment>
<dbReference type="InterPro" id="IPR038718">
    <property type="entry name" value="SNF2-like_sf"/>
</dbReference>
<dbReference type="GO" id="GO:0005524">
    <property type="term" value="F:ATP binding"/>
    <property type="evidence" value="ECO:0007669"/>
    <property type="project" value="UniProtKB-KW"/>
</dbReference>
<keyword evidence="14" id="KW-1185">Reference proteome</keyword>
<dbReference type="PANTHER" id="PTHR45623:SF49">
    <property type="entry name" value="SWI_SNF-RELATED MATRIX-ASSOCIATED ACTIN-DEPENDENT REGULATOR OF CHROMATIN SUBFAMILY A MEMBER 5"/>
    <property type="match status" value="1"/>
</dbReference>
<evidence type="ECO:0000313" key="14">
    <source>
        <dbReference type="Proteomes" id="UP000494206"/>
    </source>
</evidence>
<feature type="domain" description="Helicase C-terminal" evidence="11">
    <location>
        <begin position="502"/>
        <end position="653"/>
    </location>
</feature>
<dbReference type="CDD" id="cd18793">
    <property type="entry name" value="SF2_C_SNF"/>
    <property type="match status" value="1"/>
</dbReference>
<dbReference type="InterPro" id="IPR044754">
    <property type="entry name" value="Isw1/2_DEXHc"/>
</dbReference>
<dbReference type="SMART" id="SM00717">
    <property type="entry name" value="SANT"/>
    <property type="match status" value="2"/>
</dbReference>
<gene>
    <name evidence="13" type="ORF">CBOVIS_LOCUS6122</name>
</gene>
<accession>A0A8S1EVY3</accession>
<dbReference type="InterPro" id="IPR014001">
    <property type="entry name" value="Helicase_ATP-bd"/>
</dbReference>
<evidence type="ECO:0000256" key="7">
    <source>
        <dbReference type="ARBA" id="ARBA00022853"/>
    </source>
</evidence>
<organism evidence="13 14">
    <name type="scientific">Caenorhabditis bovis</name>
    <dbReference type="NCBI Taxonomy" id="2654633"/>
    <lineage>
        <taxon>Eukaryota</taxon>
        <taxon>Metazoa</taxon>
        <taxon>Ecdysozoa</taxon>
        <taxon>Nematoda</taxon>
        <taxon>Chromadorea</taxon>
        <taxon>Rhabditida</taxon>
        <taxon>Rhabditina</taxon>
        <taxon>Rhabditomorpha</taxon>
        <taxon>Rhabditoidea</taxon>
        <taxon>Rhabditidae</taxon>
        <taxon>Peloderinae</taxon>
        <taxon>Caenorhabditis</taxon>
    </lineage>
</organism>
<dbReference type="Pfam" id="PF09111">
    <property type="entry name" value="SLIDE"/>
    <property type="match status" value="1"/>
</dbReference>
<keyword evidence="5" id="KW-0378">Hydrolase</keyword>
<feature type="compositionally biased region" description="Basic and acidic residues" evidence="9">
    <location>
        <begin position="148"/>
        <end position="157"/>
    </location>
</feature>
<dbReference type="InterPro" id="IPR049730">
    <property type="entry name" value="SNF2/RAD54-like_C"/>
</dbReference>
<dbReference type="InterPro" id="IPR015194">
    <property type="entry name" value="ISWI_HAND-dom"/>
</dbReference>
<dbReference type="Pfam" id="PF00176">
    <property type="entry name" value="SNF2-rel_dom"/>
    <property type="match status" value="1"/>
</dbReference>
<keyword evidence="7" id="KW-0156">Chromatin regulator</keyword>
<feature type="compositionally biased region" description="Basic and acidic residues" evidence="9">
    <location>
        <begin position="28"/>
        <end position="51"/>
    </location>
</feature>